<name>A0A090D333_9BACT</name>
<dbReference type="Pfam" id="PF00275">
    <property type="entry name" value="EPSP_synthase"/>
    <property type="match status" value="1"/>
</dbReference>
<dbReference type="HAMAP" id="MF_00210">
    <property type="entry name" value="EPSP_synth"/>
    <property type="match status" value="1"/>
</dbReference>
<feature type="binding site" evidence="7">
    <location>
        <position position="195"/>
    </location>
    <ligand>
        <name>3-phosphoshikimate</name>
        <dbReference type="ChEBI" id="CHEBI:145989"/>
    </ligand>
</feature>
<feature type="binding site" evidence="7">
    <location>
        <position position="382"/>
    </location>
    <ligand>
        <name>phosphoenolpyruvate</name>
        <dbReference type="ChEBI" id="CHEBI:58702"/>
    </ligand>
</feature>
<dbReference type="EC" id="2.5.1.19" evidence="7"/>
<keyword evidence="10" id="KW-1185">Reference proteome</keyword>
<proteinExistence type="inferred from homology"/>
<dbReference type="NCBIfam" id="TIGR01356">
    <property type="entry name" value="aroA"/>
    <property type="match status" value="1"/>
</dbReference>
<dbReference type="GO" id="GO:0003866">
    <property type="term" value="F:3-phosphoshikimate 1-carboxyvinyltransferase activity"/>
    <property type="evidence" value="ECO:0007669"/>
    <property type="project" value="UniProtKB-UniRule"/>
</dbReference>
<comment type="caution">
    <text evidence="7">Lacks conserved residue(s) required for the propagation of feature annotation.</text>
</comment>
<feature type="binding site" evidence="7">
    <location>
        <position position="168"/>
    </location>
    <ligand>
        <name>3-phosphoshikimate</name>
        <dbReference type="ChEBI" id="CHEBI:145989"/>
    </ligand>
</feature>
<dbReference type="Proteomes" id="UP000031552">
    <property type="component" value="Unassembled WGS sequence"/>
</dbReference>
<dbReference type="OrthoDB" id="9809920at2"/>
<keyword evidence="4 7" id="KW-0808">Transferase</keyword>
<keyword evidence="7" id="KW-0963">Cytoplasm</keyword>
<dbReference type="EMBL" id="CCEJ010000010">
    <property type="protein sequence ID" value="CDR34888.1"/>
    <property type="molecule type" value="Genomic_DNA"/>
</dbReference>
<dbReference type="eggNOG" id="COG0128">
    <property type="taxonomic scope" value="Bacteria"/>
</dbReference>
<evidence type="ECO:0000256" key="4">
    <source>
        <dbReference type="ARBA" id="ARBA00022679"/>
    </source>
</evidence>
<comment type="caution">
    <text evidence="9">The sequence shown here is derived from an EMBL/GenBank/DDBJ whole genome shotgun (WGS) entry which is preliminary data.</text>
</comment>
<feature type="binding site" evidence="7">
    <location>
        <position position="22"/>
    </location>
    <ligand>
        <name>3-phosphoshikimate</name>
        <dbReference type="ChEBI" id="CHEBI:145989"/>
    </ligand>
</feature>
<dbReference type="GO" id="GO:0009423">
    <property type="term" value="P:chorismate biosynthetic process"/>
    <property type="evidence" value="ECO:0007669"/>
    <property type="project" value="UniProtKB-UniRule"/>
</dbReference>
<keyword evidence="5 7" id="KW-0057">Aromatic amino acid biosynthesis</keyword>
<organism evidence="9 10">
    <name type="scientific">Candidatus Criblamydia sequanensis CRIB-18</name>
    <dbReference type="NCBI Taxonomy" id="1437425"/>
    <lineage>
        <taxon>Bacteria</taxon>
        <taxon>Pseudomonadati</taxon>
        <taxon>Chlamydiota</taxon>
        <taxon>Chlamydiia</taxon>
        <taxon>Parachlamydiales</taxon>
        <taxon>Candidatus Criblamydiaceae</taxon>
        <taxon>Candidatus Criblamydia</taxon>
    </lineage>
</organism>
<feature type="binding site" evidence="7">
    <location>
        <position position="23"/>
    </location>
    <ligand>
        <name>3-phosphoshikimate</name>
        <dbReference type="ChEBI" id="CHEBI:145989"/>
    </ligand>
</feature>
<feature type="binding site" evidence="7">
    <location>
        <position position="121"/>
    </location>
    <ligand>
        <name>phosphoenolpyruvate</name>
        <dbReference type="ChEBI" id="CHEBI:58702"/>
    </ligand>
</feature>
<evidence type="ECO:0000256" key="7">
    <source>
        <dbReference type="HAMAP-Rule" id="MF_00210"/>
    </source>
</evidence>
<dbReference type="InterPro" id="IPR023193">
    <property type="entry name" value="EPSP_synthase_CS"/>
</dbReference>
<reference evidence="9" key="1">
    <citation type="submission" date="2013-12" db="EMBL/GenBank/DDBJ databases">
        <authorList>
            <person name="Linke B."/>
        </authorList>
    </citation>
    <scope>NUCLEOTIDE SEQUENCE [LARGE SCALE GENOMIC DNA]</scope>
    <source>
        <strain evidence="9">CRIB-18</strain>
    </source>
</reference>
<dbReference type="STRING" id="1437425.CSEC_2082"/>
<dbReference type="UniPathway" id="UPA00053">
    <property type="reaction ID" value="UER00089"/>
</dbReference>
<feature type="binding site" evidence="7">
    <location>
        <position position="310"/>
    </location>
    <ligand>
        <name>3-phosphoshikimate</name>
        <dbReference type="ChEBI" id="CHEBI:145989"/>
    </ligand>
</feature>
<dbReference type="CDD" id="cd01556">
    <property type="entry name" value="EPSP_synthase"/>
    <property type="match status" value="1"/>
</dbReference>
<accession>A0A090D333</accession>
<dbReference type="PANTHER" id="PTHR21090">
    <property type="entry name" value="AROM/DEHYDROQUINATE SYNTHASE"/>
    <property type="match status" value="1"/>
</dbReference>
<dbReference type="RefSeq" id="WP_041018438.1">
    <property type="nucleotide sequence ID" value="NZ_CCEJ010000010.1"/>
</dbReference>
<comment type="pathway">
    <text evidence="1 7">Metabolic intermediate biosynthesis; chorismate biosynthesis; chorismate from D-erythrose 4-phosphate and phosphoenolpyruvate: step 6/7.</text>
</comment>
<dbReference type="AlphaFoldDB" id="A0A090D333"/>
<feature type="binding site" evidence="7">
    <location>
        <position position="407"/>
    </location>
    <ligand>
        <name>phosphoenolpyruvate</name>
        <dbReference type="ChEBI" id="CHEBI:58702"/>
    </ligand>
</feature>
<protein>
    <recommendedName>
        <fullName evidence="7">3-phosphoshikimate 1-carboxyvinyltransferase</fullName>
        <ecNumber evidence="7">2.5.1.19</ecNumber>
    </recommendedName>
    <alternativeName>
        <fullName evidence="7">5-enolpyruvylshikimate-3-phosphate synthase</fullName>
        <shortName evidence="7">EPSP synthase</shortName>
        <shortName evidence="7">EPSPS</shortName>
    </alternativeName>
</protein>
<comment type="function">
    <text evidence="7">Catalyzes the transfer of the enolpyruvyl moiety of phosphoenolpyruvate (PEP) to the 5-hydroxyl of shikimate-3-phosphate (S3P) to produce enolpyruvyl shikimate-3-phosphate and inorganic phosphate.</text>
</comment>
<dbReference type="PROSITE" id="PS00885">
    <property type="entry name" value="EPSP_SYNTHASE_2"/>
    <property type="match status" value="1"/>
</dbReference>
<feature type="binding site" evidence="7">
    <location>
        <position position="170"/>
    </location>
    <ligand>
        <name>phosphoenolpyruvate</name>
        <dbReference type="ChEBI" id="CHEBI:58702"/>
    </ligand>
</feature>
<comment type="subcellular location">
    <subcellularLocation>
        <location evidence="7">Cytoplasm</location>
    </subcellularLocation>
</comment>
<evidence type="ECO:0000259" key="8">
    <source>
        <dbReference type="Pfam" id="PF00275"/>
    </source>
</evidence>
<dbReference type="PIRSF" id="PIRSF000505">
    <property type="entry name" value="EPSPS"/>
    <property type="match status" value="1"/>
</dbReference>
<gene>
    <name evidence="7 9" type="primary">aroA</name>
    <name evidence="9" type="ORF">CSEC_2082</name>
</gene>
<dbReference type="Gene3D" id="3.65.10.10">
    <property type="entry name" value="Enolpyruvate transferase domain"/>
    <property type="match status" value="2"/>
</dbReference>
<feature type="binding site" evidence="7">
    <location>
        <position position="341"/>
    </location>
    <ligand>
        <name>phosphoenolpyruvate</name>
        <dbReference type="ChEBI" id="CHEBI:58702"/>
    </ligand>
</feature>
<dbReference type="SUPFAM" id="SSF55205">
    <property type="entry name" value="EPT/RTPC-like"/>
    <property type="match status" value="1"/>
</dbReference>
<evidence type="ECO:0000256" key="5">
    <source>
        <dbReference type="ARBA" id="ARBA00023141"/>
    </source>
</evidence>
<evidence type="ECO:0000313" key="9">
    <source>
        <dbReference type="EMBL" id="CDR34888.1"/>
    </source>
</evidence>
<feature type="binding site" evidence="7">
    <location>
        <position position="93"/>
    </location>
    <ligand>
        <name>phosphoenolpyruvate</name>
        <dbReference type="ChEBI" id="CHEBI:58702"/>
    </ligand>
</feature>
<evidence type="ECO:0000256" key="6">
    <source>
        <dbReference type="ARBA" id="ARBA00044633"/>
    </source>
</evidence>
<dbReference type="GO" id="GO:0005737">
    <property type="term" value="C:cytoplasm"/>
    <property type="evidence" value="ECO:0007669"/>
    <property type="project" value="UniProtKB-SubCell"/>
</dbReference>
<reference evidence="9" key="2">
    <citation type="submission" date="2014-09" db="EMBL/GenBank/DDBJ databases">
        <title>Criblamydia sequanensis harbors a mega-plasmid encoding arsenite resistance.</title>
        <authorList>
            <person name="Bertelli C."/>
            <person name="Goesmann A."/>
            <person name="Greub G."/>
        </authorList>
    </citation>
    <scope>NUCLEOTIDE SEQUENCE [LARGE SCALE GENOMIC DNA]</scope>
    <source>
        <strain evidence="9">CRIB-18</strain>
    </source>
</reference>
<feature type="binding site" evidence="7">
    <location>
        <position position="169"/>
    </location>
    <ligand>
        <name>3-phosphoshikimate</name>
        <dbReference type="ChEBI" id="CHEBI:145989"/>
    </ligand>
</feature>
<evidence type="ECO:0000313" key="10">
    <source>
        <dbReference type="Proteomes" id="UP000031552"/>
    </source>
</evidence>
<comment type="subunit">
    <text evidence="7">Monomer.</text>
</comment>
<feature type="domain" description="Enolpyruvate transferase" evidence="8">
    <location>
        <begin position="16"/>
        <end position="416"/>
    </location>
</feature>
<comment type="similarity">
    <text evidence="2 7">Belongs to the EPSP synthase family.</text>
</comment>
<feature type="active site" description="Proton acceptor" evidence="7">
    <location>
        <position position="310"/>
    </location>
</feature>
<evidence type="ECO:0000256" key="3">
    <source>
        <dbReference type="ARBA" id="ARBA00022605"/>
    </source>
</evidence>
<feature type="binding site" evidence="7">
    <location>
        <position position="22"/>
    </location>
    <ligand>
        <name>phosphoenolpyruvate</name>
        <dbReference type="ChEBI" id="CHEBI:58702"/>
    </ligand>
</feature>
<feature type="binding site" evidence="7">
    <location>
        <position position="170"/>
    </location>
    <ligand>
        <name>3-phosphoshikimate</name>
        <dbReference type="ChEBI" id="CHEBI:145989"/>
    </ligand>
</feature>
<dbReference type="GO" id="GO:0009073">
    <property type="term" value="P:aromatic amino acid family biosynthetic process"/>
    <property type="evidence" value="ECO:0007669"/>
    <property type="project" value="UniProtKB-KW"/>
</dbReference>
<dbReference type="InterPro" id="IPR001986">
    <property type="entry name" value="Enolpyruvate_Tfrase_dom"/>
</dbReference>
<sequence length="421" mass="47339">MTIFEILPNGNPIRVIEIPGSKSYTNRALIMAALTKGPVFLSNPLYSEDTEVMISCLRTLGLRIDTLEDRIIVHDDLTVIQDRSYDLYVKDSGTTARFLLSLLTLVPGDKVIKGNARLNKRPIKELVDALRLLGAKIDYLEKEEELPLKVEFASLLNHQEIAIDGSRSSQFFSSILMIAPFLGGVTLRPQGKSISRPYREMTLRAMEEWGIKVMVFEDGSLYIPSNQRYNRKEYMIEGDFSSAGYFFAIAALTQSTFTLKNLNPESLQGDKKLLNILSDMGNEIEFFENQITIRGKQILPLSHNMLDCPDQIPTVAILAAFAKGVSRISGIRSLRLKETDRVLALKNELAKMGIQVEDSHDVLTIYGGDPKPSIIDTYRDHRMAMAFAVAKAKLPGMKIREPEVVNKTFPTFWEKLEGCLK</sequence>
<dbReference type="GO" id="GO:0008652">
    <property type="term" value="P:amino acid biosynthetic process"/>
    <property type="evidence" value="ECO:0007669"/>
    <property type="project" value="UniProtKB-KW"/>
</dbReference>
<dbReference type="InterPro" id="IPR013792">
    <property type="entry name" value="RNA3'P_cycl/enolpyr_Trfase_a/b"/>
</dbReference>
<comment type="catalytic activity">
    <reaction evidence="6">
        <text>3-phosphoshikimate + phosphoenolpyruvate = 5-O-(1-carboxyvinyl)-3-phosphoshikimate + phosphate</text>
        <dbReference type="Rhea" id="RHEA:21256"/>
        <dbReference type="ChEBI" id="CHEBI:43474"/>
        <dbReference type="ChEBI" id="CHEBI:57701"/>
        <dbReference type="ChEBI" id="CHEBI:58702"/>
        <dbReference type="ChEBI" id="CHEBI:145989"/>
        <dbReference type="EC" id="2.5.1.19"/>
    </reaction>
    <physiologicalReaction direction="left-to-right" evidence="6">
        <dbReference type="Rhea" id="RHEA:21257"/>
    </physiologicalReaction>
</comment>
<evidence type="ECO:0000256" key="1">
    <source>
        <dbReference type="ARBA" id="ARBA00004811"/>
    </source>
</evidence>
<feature type="binding site" evidence="7">
    <location>
        <position position="337"/>
    </location>
    <ligand>
        <name>3-phosphoshikimate</name>
        <dbReference type="ChEBI" id="CHEBI:145989"/>
    </ligand>
</feature>
<dbReference type="InterPro" id="IPR036968">
    <property type="entry name" value="Enolpyruvate_Tfrase_sf"/>
</dbReference>
<evidence type="ECO:0000256" key="2">
    <source>
        <dbReference type="ARBA" id="ARBA00009948"/>
    </source>
</evidence>
<keyword evidence="3 7" id="KW-0028">Amino-acid biosynthesis</keyword>
<dbReference type="InterPro" id="IPR006264">
    <property type="entry name" value="EPSP_synthase"/>
</dbReference>
<feature type="binding site" evidence="7">
    <location>
        <position position="27"/>
    </location>
    <ligand>
        <name>3-phosphoshikimate</name>
        <dbReference type="ChEBI" id="CHEBI:145989"/>
    </ligand>
</feature>
<dbReference type="PANTHER" id="PTHR21090:SF5">
    <property type="entry name" value="PENTAFUNCTIONAL AROM POLYPEPTIDE"/>
    <property type="match status" value="1"/>
</dbReference>